<dbReference type="AlphaFoldDB" id="A0A7X8TNZ9"/>
<dbReference type="RefSeq" id="WP_168835046.1">
    <property type="nucleotide sequence ID" value="NZ_JABAIK010000002.1"/>
</dbReference>
<evidence type="ECO:0000313" key="2">
    <source>
        <dbReference type="Proteomes" id="UP000535589"/>
    </source>
</evidence>
<keyword evidence="2" id="KW-1185">Reference proteome</keyword>
<proteinExistence type="predicted"/>
<gene>
    <name evidence="1" type="ORF">HGP28_03505</name>
</gene>
<name>A0A7X8TNZ9_9VIBR</name>
<evidence type="ECO:0000313" key="1">
    <source>
        <dbReference type="EMBL" id="NLS11956.1"/>
    </source>
</evidence>
<sequence>MKKALITARKGLKPGKLKPKLTPEQLQQKAKMIDTLSKVIDDIEPMSALSKESQKLLMVLAKTFIQQAPQKINEANAHLLAVSGAPDQSDDQAT</sequence>
<comment type="caution">
    <text evidence="1">The sequence shown here is derived from an EMBL/GenBank/DDBJ whole genome shotgun (WGS) entry which is preliminary data.</text>
</comment>
<dbReference type="Proteomes" id="UP000535589">
    <property type="component" value="Unassembled WGS sequence"/>
</dbReference>
<reference evidence="1 2" key="1">
    <citation type="submission" date="2020-04" db="EMBL/GenBank/DDBJ databases">
        <title>Vibrio sp. SM6, a novel species isolated from seawater.</title>
        <authorList>
            <person name="Wang X."/>
        </authorList>
    </citation>
    <scope>NUCLEOTIDE SEQUENCE [LARGE SCALE GENOMIC DNA]</scope>
    <source>
        <strain evidence="1 2">SM6</strain>
    </source>
</reference>
<dbReference type="EMBL" id="JABAIK010000002">
    <property type="protein sequence ID" value="NLS11956.1"/>
    <property type="molecule type" value="Genomic_DNA"/>
</dbReference>
<organism evidence="1 2">
    <name type="scientific">Vibrio agarilyticus</name>
    <dbReference type="NCBI Taxonomy" id="2726741"/>
    <lineage>
        <taxon>Bacteria</taxon>
        <taxon>Pseudomonadati</taxon>
        <taxon>Pseudomonadota</taxon>
        <taxon>Gammaproteobacteria</taxon>
        <taxon>Vibrionales</taxon>
        <taxon>Vibrionaceae</taxon>
        <taxon>Vibrio</taxon>
    </lineage>
</organism>
<accession>A0A7X8TNZ9</accession>
<protein>
    <submittedName>
        <fullName evidence="1">Uncharacterized protein</fullName>
    </submittedName>
</protein>